<dbReference type="InterPro" id="IPR000719">
    <property type="entry name" value="Prot_kinase_dom"/>
</dbReference>
<reference evidence="6 7" key="1">
    <citation type="journal article" date="2019" name="G3 (Bethesda)">
        <title>Sequencing of a Wild Apple (Malus baccata) Genome Unravels the Differences Between Cultivated and Wild Apple Species Regarding Disease Resistance and Cold Tolerance.</title>
        <authorList>
            <person name="Chen X."/>
        </authorList>
    </citation>
    <scope>NUCLEOTIDE SEQUENCE [LARGE SCALE GENOMIC DNA]</scope>
    <source>
        <strain evidence="7">cv. Shandingzi</strain>
        <tissue evidence="6">Leaves</tissue>
    </source>
</reference>
<evidence type="ECO:0008006" key="8">
    <source>
        <dbReference type="Google" id="ProtNLM"/>
    </source>
</evidence>
<name>A0A540MGY6_MALBA</name>
<evidence type="ECO:0000256" key="1">
    <source>
        <dbReference type="ARBA" id="ARBA00022729"/>
    </source>
</evidence>
<proteinExistence type="predicted"/>
<keyword evidence="2" id="KW-1015">Disulfide bond</keyword>
<dbReference type="SUPFAM" id="SSF56112">
    <property type="entry name" value="Protein kinase-like (PK-like)"/>
    <property type="match status" value="1"/>
</dbReference>
<dbReference type="Proteomes" id="UP000315295">
    <property type="component" value="Unassembled WGS sequence"/>
</dbReference>
<dbReference type="CDD" id="cd01098">
    <property type="entry name" value="PAN_AP_plant"/>
    <property type="match status" value="1"/>
</dbReference>
<dbReference type="EMBL" id="VIEB01000266">
    <property type="protein sequence ID" value="TQD97659.1"/>
    <property type="molecule type" value="Genomic_DNA"/>
</dbReference>
<dbReference type="PROSITE" id="PS50011">
    <property type="entry name" value="PROTEIN_KINASE_DOM"/>
    <property type="match status" value="1"/>
</dbReference>
<evidence type="ECO:0000256" key="2">
    <source>
        <dbReference type="ARBA" id="ARBA00023157"/>
    </source>
</evidence>
<dbReference type="AlphaFoldDB" id="A0A540MGY6"/>
<dbReference type="STRING" id="106549.A0A540MGY6"/>
<evidence type="ECO:0000256" key="3">
    <source>
        <dbReference type="SAM" id="MobiDB-lite"/>
    </source>
</evidence>
<evidence type="ECO:0000259" key="5">
    <source>
        <dbReference type="PROSITE" id="PS50948"/>
    </source>
</evidence>
<feature type="compositionally biased region" description="Basic and acidic residues" evidence="3">
    <location>
        <begin position="167"/>
        <end position="185"/>
    </location>
</feature>
<evidence type="ECO:0000313" key="6">
    <source>
        <dbReference type="EMBL" id="TQD97659.1"/>
    </source>
</evidence>
<comment type="caution">
    <text evidence="6">The sequence shown here is derived from an EMBL/GenBank/DDBJ whole genome shotgun (WGS) entry which is preliminary data.</text>
</comment>
<dbReference type="Pfam" id="PF07714">
    <property type="entry name" value="PK_Tyr_Ser-Thr"/>
    <property type="match status" value="1"/>
</dbReference>
<dbReference type="PROSITE" id="PS50948">
    <property type="entry name" value="PAN"/>
    <property type="match status" value="1"/>
</dbReference>
<dbReference type="PANTHER" id="PTHR32444">
    <property type="entry name" value="BULB-TYPE LECTIN DOMAIN-CONTAINING PROTEIN"/>
    <property type="match status" value="1"/>
</dbReference>
<organism evidence="6 7">
    <name type="scientific">Malus baccata</name>
    <name type="common">Siberian crab apple</name>
    <name type="synonym">Pyrus baccata</name>
    <dbReference type="NCBI Taxonomy" id="106549"/>
    <lineage>
        <taxon>Eukaryota</taxon>
        <taxon>Viridiplantae</taxon>
        <taxon>Streptophyta</taxon>
        <taxon>Embryophyta</taxon>
        <taxon>Tracheophyta</taxon>
        <taxon>Spermatophyta</taxon>
        <taxon>Magnoliopsida</taxon>
        <taxon>eudicotyledons</taxon>
        <taxon>Gunneridae</taxon>
        <taxon>Pentapetalae</taxon>
        <taxon>rosids</taxon>
        <taxon>fabids</taxon>
        <taxon>Rosales</taxon>
        <taxon>Rosaceae</taxon>
        <taxon>Amygdaloideae</taxon>
        <taxon>Maleae</taxon>
        <taxon>Malus</taxon>
    </lineage>
</organism>
<feature type="domain" description="Protein kinase" evidence="4">
    <location>
        <begin position="204"/>
        <end position="270"/>
    </location>
</feature>
<sequence>MDPNWGQLSSRPREQCDQYHLCGANGKCTFDNYQVCQCLKGFRPKSQEKGNLTDWSLGCVRNKPLSCQEKDKDGFLNFTSLKLPNTTHSWVNRSMNLNECRAKCLGNCSCMAYTSSDMREGTGYAIWYGDLLDIRELVTAGSDLYVRLSESELALDTSSDNQEEGNDEKTELGERDQSNEGEGKENLELPLFDWNEIDSVTENFSTENKLGEGGFGPAHRGTLADGQEIAVKRLSRSFGQGLDEFMNEVVLIAKLQHQNLVKVLGGCIHG</sequence>
<dbReference type="GO" id="GO:0048544">
    <property type="term" value="P:recognition of pollen"/>
    <property type="evidence" value="ECO:0007669"/>
    <property type="project" value="InterPro"/>
</dbReference>
<feature type="region of interest" description="Disordered" evidence="3">
    <location>
        <begin position="155"/>
        <end position="185"/>
    </location>
</feature>
<dbReference type="Pfam" id="PF08276">
    <property type="entry name" value="PAN_2"/>
    <property type="match status" value="1"/>
</dbReference>
<dbReference type="InterPro" id="IPR001245">
    <property type="entry name" value="Ser-Thr/Tyr_kinase_cat_dom"/>
</dbReference>
<evidence type="ECO:0000259" key="4">
    <source>
        <dbReference type="PROSITE" id="PS50011"/>
    </source>
</evidence>
<evidence type="ECO:0000313" key="7">
    <source>
        <dbReference type="Proteomes" id="UP000315295"/>
    </source>
</evidence>
<dbReference type="InterPro" id="IPR000858">
    <property type="entry name" value="S_locus_glycoprot_dom"/>
</dbReference>
<dbReference type="GO" id="GO:0005524">
    <property type="term" value="F:ATP binding"/>
    <property type="evidence" value="ECO:0007669"/>
    <property type="project" value="InterPro"/>
</dbReference>
<feature type="domain" description="Apple" evidence="5">
    <location>
        <begin position="67"/>
        <end position="149"/>
    </location>
</feature>
<protein>
    <recommendedName>
        <fullName evidence="8">Protein kinase domain-containing protein</fullName>
    </recommendedName>
</protein>
<keyword evidence="7" id="KW-1185">Reference proteome</keyword>
<dbReference type="PANTHER" id="PTHR32444:SF234">
    <property type="entry name" value="RECEPTOR-LIKE SERINE_THREONINE-PROTEIN KINASE"/>
    <property type="match status" value="1"/>
</dbReference>
<dbReference type="Gene3D" id="3.30.200.20">
    <property type="entry name" value="Phosphorylase Kinase, domain 1"/>
    <property type="match status" value="1"/>
</dbReference>
<dbReference type="Pfam" id="PF00954">
    <property type="entry name" value="S_locus_glycop"/>
    <property type="match status" value="1"/>
</dbReference>
<dbReference type="InterPro" id="IPR003609">
    <property type="entry name" value="Pan_app"/>
</dbReference>
<keyword evidence="1" id="KW-0732">Signal</keyword>
<dbReference type="GO" id="GO:0004672">
    <property type="term" value="F:protein kinase activity"/>
    <property type="evidence" value="ECO:0007669"/>
    <property type="project" value="InterPro"/>
</dbReference>
<gene>
    <name evidence="6" type="ORF">C1H46_016713</name>
</gene>
<accession>A0A540MGY6</accession>
<dbReference type="SMART" id="SM00473">
    <property type="entry name" value="PAN_AP"/>
    <property type="match status" value="1"/>
</dbReference>
<dbReference type="InterPro" id="IPR011009">
    <property type="entry name" value="Kinase-like_dom_sf"/>
</dbReference>
<dbReference type="FunFam" id="3.30.200.20:FF:001238">
    <property type="entry name" value="Os08g0179000 protein"/>
    <property type="match status" value="1"/>
</dbReference>